<dbReference type="AlphaFoldDB" id="A0A1X6Y8Q1"/>
<proteinExistence type="predicted"/>
<protein>
    <recommendedName>
        <fullName evidence="3">Zinc-finger domain-containing protein</fullName>
    </recommendedName>
</protein>
<evidence type="ECO:0008006" key="3">
    <source>
        <dbReference type="Google" id="ProtNLM"/>
    </source>
</evidence>
<organism evidence="1 2">
    <name type="scientific">Roseivivax jejudonensis</name>
    <dbReference type="NCBI Taxonomy" id="1529041"/>
    <lineage>
        <taxon>Bacteria</taxon>
        <taxon>Pseudomonadati</taxon>
        <taxon>Pseudomonadota</taxon>
        <taxon>Alphaproteobacteria</taxon>
        <taxon>Rhodobacterales</taxon>
        <taxon>Roseobacteraceae</taxon>
        <taxon>Roseivivax</taxon>
    </lineage>
</organism>
<dbReference type="OrthoDB" id="7187254at2"/>
<evidence type="ECO:0000313" key="2">
    <source>
        <dbReference type="Proteomes" id="UP000193570"/>
    </source>
</evidence>
<name>A0A1X6Y8Q1_9RHOB</name>
<reference evidence="1 2" key="1">
    <citation type="submission" date="2017-03" db="EMBL/GenBank/DDBJ databases">
        <authorList>
            <person name="Afonso C.L."/>
            <person name="Miller P.J."/>
            <person name="Scott M.A."/>
            <person name="Spackman E."/>
            <person name="Goraichik I."/>
            <person name="Dimitrov K.M."/>
            <person name="Suarez D.L."/>
            <person name="Swayne D.E."/>
        </authorList>
    </citation>
    <scope>NUCLEOTIDE SEQUENCE [LARGE SCALE GENOMIC DNA]</scope>
    <source>
        <strain evidence="1 2">CECT 8625</strain>
    </source>
</reference>
<evidence type="ECO:0000313" key="1">
    <source>
        <dbReference type="EMBL" id="SLN12126.1"/>
    </source>
</evidence>
<sequence>MTLTERTDINAYLDGELGPDEAAEIEAKLAEDEEARARLEAYARQKDQLGAALAGLGEGAPSTLKTARLQKRLAAALARRTAPRRVVFGGPWLRGGAQIAAACALVAFGWWGHASYAPTAPNVPEYVSEAFGAHTVFAEDVVRPAEFTGGAVDGAAEWFSSKIGVPVSAPDLASLDLQLVGARLLGTKEGPLAQFIYEDTDGGRYSLTLAKHPEDRPLAPLKVVDYPDRAVGYWSTPNIDFALIGKKDGQAIQTIATNLAERI</sequence>
<keyword evidence="2" id="KW-1185">Reference proteome</keyword>
<dbReference type="RefSeq" id="WP_085790091.1">
    <property type="nucleotide sequence ID" value="NZ_FWFK01000001.1"/>
</dbReference>
<dbReference type="EMBL" id="FWFK01000001">
    <property type="protein sequence ID" value="SLN12126.1"/>
    <property type="molecule type" value="Genomic_DNA"/>
</dbReference>
<dbReference type="Proteomes" id="UP000193570">
    <property type="component" value="Unassembled WGS sequence"/>
</dbReference>
<accession>A0A1X6Y8Q1</accession>
<gene>
    <name evidence="1" type="ORF">ROJ8625_00315</name>
</gene>